<dbReference type="InterPro" id="IPR006121">
    <property type="entry name" value="HMA_dom"/>
</dbReference>
<dbReference type="AlphaFoldDB" id="A0A2K2CST4"/>
<keyword evidence="1" id="KW-0175">Coiled coil</keyword>
<dbReference type="CDD" id="cd00371">
    <property type="entry name" value="HMA"/>
    <property type="match status" value="1"/>
</dbReference>
<evidence type="ECO:0000313" key="3">
    <source>
        <dbReference type="EnsemblPlants" id="PNT65087"/>
    </source>
</evidence>
<dbReference type="Gene3D" id="3.30.70.100">
    <property type="match status" value="1"/>
</dbReference>
<dbReference type="FunCoup" id="A0A2K2CST4">
    <property type="interactions" value="702"/>
</dbReference>
<gene>
    <name evidence="2" type="ORF">BRADI_4g37170v3</name>
</gene>
<dbReference type="PANTHER" id="PTHR46413">
    <property type="entry name" value="HEAVY METAL-ASSOCIATED ISOPRENYLATED PLANT PROTEIN 6"/>
    <property type="match status" value="1"/>
</dbReference>
<reference evidence="2" key="2">
    <citation type="submission" date="2017-06" db="EMBL/GenBank/DDBJ databases">
        <title>WGS assembly of Brachypodium distachyon.</title>
        <authorList>
            <consortium name="The International Brachypodium Initiative"/>
            <person name="Lucas S."/>
            <person name="Harmon-Smith M."/>
            <person name="Lail K."/>
            <person name="Tice H."/>
            <person name="Grimwood J."/>
            <person name="Bruce D."/>
            <person name="Barry K."/>
            <person name="Shu S."/>
            <person name="Lindquist E."/>
            <person name="Wang M."/>
            <person name="Pitluck S."/>
            <person name="Vogel J.P."/>
            <person name="Garvin D.F."/>
            <person name="Mockler T.C."/>
            <person name="Schmutz J."/>
            <person name="Rokhsar D."/>
            <person name="Bevan M.W."/>
        </authorList>
    </citation>
    <scope>NUCLEOTIDE SEQUENCE</scope>
    <source>
        <strain evidence="2">Bd21</strain>
    </source>
</reference>
<keyword evidence="4" id="KW-1185">Reference proteome</keyword>
<dbReference type="Proteomes" id="UP000008810">
    <property type="component" value="Chromosome 4"/>
</dbReference>
<proteinExistence type="predicted"/>
<evidence type="ECO:0008006" key="5">
    <source>
        <dbReference type="Google" id="ProtNLM"/>
    </source>
</evidence>
<dbReference type="EMBL" id="CM000883">
    <property type="protein sequence ID" value="PNT65087.1"/>
    <property type="molecule type" value="Genomic_DNA"/>
</dbReference>
<dbReference type="GO" id="GO:0046872">
    <property type="term" value="F:metal ion binding"/>
    <property type="evidence" value="ECO:0007669"/>
    <property type="project" value="InterPro"/>
</dbReference>
<dbReference type="InterPro" id="IPR036163">
    <property type="entry name" value="HMA_dom_sf"/>
</dbReference>
<evidence type="ECO:0000313" key="4">
    <source>
        <dbReference type="Proteomes" id="UP000008810"/>
    </source>
</evidence>
<dbReference type="SUPFAM" id="SSF55008">
    <property type="entry name" value="HMA, heavy metal-associated domain"/>
    <property type="match status" value="1"/>
</dbReference>
<evidence type="ECO:0000256" key="1">
    <source>
        <dbReference type="SAM" id="Coils"/>
    </source>
</evidence>
<feature type="coiled-coil region" evidence="1">
    <location>
        <begin position="128"/>
        <end position="174"/>
    </location>
</feature>
<dbReference type="OrthoDB" id="660803at2759"/>
<evidence type="ECO:0000313" key="2">
    <source>
        <dbReference type="EMBL" id="PNT65087.1"/>
    </source>
</evidence>
<name>A0A2K2CST4_BRADI</name>
<sequence length="205" mass="22535">METERQASFGSSQQGTRRFRLEVDMQCRCMGCVRKIEKAMASIGSFSGVETSVADIDTGIVAVAGKVDPTELCQWLKKKTRNDVKIVGSDHNQKMILVHGSSSRTGDTTPSAPTLPDHLSWALAPSGIQSGDEDLQLIEEKIRDLEKARDTLKIKNLKNELIAAKCELKQSREVISNGKKALLDSALNQLKAYKKLESLSQSLCD</sequence>
<reference evidence="3" key="3">
    <citation type="submission" date="2018-08" db="UniProtKB">
        <authorList>
            <consortium name="EnsemblPlants"/>
        </authorList>
    </citation>
    <scope>IDENTIFICATION</scope>
    <source>
        <strain evidence="3">cv. Bd21</strain>
    </source>
</reference>
<dbReference type="EnsemblPlants" id="PNT65087">
    <property type="protein sequence ID" value="PNT65087"/>
    <property type="gene ID" value="BRADI_4g37170v3"/>
</dbReference>
<dbReference type="PANTHER" id="PTHR46413:SF18">
    <property type="entry name" value="OS09G0549600 PROTEIN"/>
    <property type="match status" value="1"/>
</dbReference>
<protein>
    <recommendedName>
        <fullName evidence="5">HMA domain-containing protein</fullName>
    </recommendedName>
</protein>
<reference evidence="2 3" key="1">
    <citation type="journal article" date="2010" name="Nature">
        <title>Genome sequencing and analysis of the model grass Brachypodium distachyon.</title>
        <authorList>
            <consortium name="International Brachypodium Initiative"/>
        </authorList>
    </citation>
    <scope>NUCLEOTIDE SEQUENCE [LARGE SCALE GENOMIC DNA]</scope>
    <source>
        <strain evidence="2 3">Bd21</strain>
    </source>
</reference>
<accession>A0A2K2CST4</accession>
<dbReference type="InParanoid" id="A0A2K2CST4"/>
<dbReference type="InterPro" id="IPR044594">
    <property type="entry name" value="HIPP01/3/5/6"/>
</dbReference>
<dbReference type="ExpressionAtlas" id="A0A2K2CST4">
    <property type="expression patterns" value="baseline"/>
</dbReference>
<dbReference type="Gramene" id="PNT65087">
    <property type="protein sequence ID" value="PNT65087"/>
    <property type="gene ID" value="BRADI_4g37170v3"/>
</dbReference>
<organism evidence="2">
    <name type="scientific">Brachypodium distachyon</name>
    <name type="common">Purple false brome</name>
    <name type="synonym">Trachynia distachya</name>
    <dbReference type="NCBI Taxonomy" id="15368"/>
    <lineage>
        <taxon>Eukaryota</taxon>
        <taxon>Viridiplantae</taxon>
        <taxon>Streptophyta</taxon>
        <taxon>Embryophyta</taxon>
        <taxon>Tracheophyta</taxon>
        <taxon>Spermatophyta</taxon>
        <taxon>Magnoliopsida</taxon>
        <taxon>Liliopsida</taxon>
        <taxon>Poales</taxon>
        <taxon>Poaceae</taxon>
        <taxon>BOP clade</taxon>
        <taxon>Pooideae</taxon>
        <taxon>Stipodae</taxon>
        <taxon>Brachypodieae</taxon>
        <taxon>Brachypodium</taxon>
    </lineage>
</organism>